<dbReference type="CDD" id="cd01483">
    <property type="entry name" value="E1_enzyme_family"/>
    <property type="match status" value="1"/>
</dbReference>
<dbReference type="GO" id="GO:0061504">
    <property type="term" value="P:cyclic threonylcarbamoyladenosine biosynthetic process"/>
    <property type="evidence" value="ECO:0007669"/>
    <property type="project" value="TreeGrafter"/>
</dbReference>
<dbReference type="GO" id="GO:0061503">
    <property type="term" value="F:tRNA threonylcarbamoyladenosine dehydratase"/>
    <property type="evidence" value="ECO:0007669"/>
    <property type="project" value="TreeGrafter"/>
</dbReference>
<dbReference type="Proteomes" id="UP000320176">
    <property type="component" value="Unassembled WGS sequence"/>
</dbReference>
<reference evidence="3 4" key="1">
    <citation type="submission" date="2019-02" db="EMBL/GenBank/DDBJ databases">
        <title>Deep-cultivation of Planctomycetes and their phenomic and genomic characterization uncovers novel biology.</title>
        <authorList>
            <person name="Wiegand S."/>
            <person name="Jogler M."/>
            <person name="Boedeker C."/>
            <person name="Pinto D."/>
            <person name="Vollmers J."/>
            <person name="Rivas-Marin E."/>
            <person name="Kohn T."/>
            <person name="Peeters S.H."/>
            <person name="Heuer A."/>
            <person name="Rast P."/>
            <person name="Oberbeckmann S."/>
            <person name="Bunk B."/>
            <person name="Jeske O."/>
            <person name="Meyerdierks A."/>
            <person name="Storesund J.E."/>
            <person name="Kallscheuer N."/>
            <person name="Luecker S."/>
            <person name="Lage O.M."/>
            <person name="Pohl T."/>
            <person name="Merkel B.J."/>
            <person name="Hornburger P."/>
            <person name="Mueller R.-W."/>
            <person name="Bruemmer F."/>
            <person name="Labrenz M."/>
            <person name="Spormann A.M."/>
            <person name="Op Den Camp H."/>
            <person name="Overmann J."/>
            <person name="Amann R."/>
            <person name="Jetten M.S.M."/>
            <person name="Mascher T."/>
            <person name="Medema M.H."/>
            <person name="Devos D.P."/>
            <person name="Kaster A.-K."/>
            <person name="Ovreas L."/>
            <person name="Rohde M."/>
            <person name="Galperin M.Y."/>
            <person name="Jogler C."/>
        </authorList>
    </citation>
    <scope>NUCLEOTIDE SEQUENCE [LARGE SCALE GENOMIC DNA]</scope>
    <source>
        <strain evidence="3 4">Pla52n</strain>
    </source>
</reference>
<evidence type="ECO:0000313" key="3">
    <source>
        <dbReference type="EMBL" id="TWT98562.1"/>
    </source>
</evidence>
<dbReference type="InterPro" id="IPR045886">
    <property type="entry name" value="ThiF/MoeB/HesA"/>
</dbReference>
<dbReference type="GO" id="GO:0008641">
    <property type="term" value="F:ubiquitin-like modifier activating enzyme activity"/>
    <property type="evidence" value="ECO:0007669"/>
    <property type="project" value="InterPro"/>
</dbReference>
<accession>A0A5C6AEV2</accession>
<keyword evidence="3" id="KW-0548">Nucleotidyltransferase</keyword>
<dbReference type="EC" id="2.7.7.80" evidence="3"/>
<comment type="caution">
    <text evidence="3">The sequence shown here is derived from an EMBL/GenBank/DDBJ whole genome shotgun (WGS) entry which is preliminary data.</text>
</comment>
<keyword evidence="4" id="KW-1185">Reference proteome</keyword>
<dbReference type="EMBL" id="SJPN01000006">
    <property type="protein sequence ID" value="TWT98562.1"/>
    <property type="molecule type" value="Genomic_DNA"/>
</dbReference>
<dbReference type="PANTHER" id="PTHR43267:SF1">
    <property type="entry name" value="TRNA THREONYLCARBAMOYLADENOSINE DEHYDRATASE"/>
    <property type="match status" value="1"/>
</dbReference>
<evidence type="ECO:0000259" key="2">
    <source>
        <dbReference type="Pfam" id="PF26398"/>
    </source>
</evidence>
<gene>
    <name evidence="3" type="primary">moeB_3</name>
    <name evidence="3" type="ORF">Pla52n_50780</name>
</gene>
<feature type="domain" description="THIF-type NAD/FAD binding fold" evidence="1">
    <location>
        <begin position="371"/>
        <end position="499"/>
    </location>
</feature>
<dbReference type="SUPFAM" id="SSF69572">
    <property type="entry name" value="Activating enzymes of the ubiquitin-like proteins"/>
    <property type="match status" value="1"/>
</dbReference>
<protein>
    <submittedName>
        <fullName evidence="3">Molybdopterin-synthase adenylyltransferase</fullName>
        <ecNumber evidence="3">2.7.7.80</ecNumber>
    </submittedName>
</protein>
<dbReference type="InterPro" id="IPR058964">
    <property type="entry name" value="Cap2_linker"/>
</dbReference>
<name>A0A5C6AEV2_9BACT</name>
<dbReference type="GO" id="GO:0061605">
    <property type="term" value="F:molybdopterin-synthase adenylyltransferase activity"/>
    <property type="evidence" value="ECO:0007669"/>
    <property type="project" value="UniProtKB-EC"/>
</dbReference>
<dbReference type="PANTHER" id="PTHR43267">
    <property type="entry name" value="TRNA THREONYLCARBAMOYLADENOSINE DEHYDRATASE"/>
    <property type="match status" value="1"/>
</dbReference>
<evidence type="ECO:0000313" key="4">
    <source>
        <dbReference type="Proteomes" id="UP000320176"/>
    </source>
</evidence>
<feature type="domain" description="Cap2 central linker" evidence="2">
    <location>
        <begin position="148"/>
        <end position="359"/>
    </location>
</feature>
<dbReference type="InterPro" id="IPR035985">
    <property type="entry name" value="Ubiquitin-activating_enz"/>
</dbReference>
<dbReference type="Gene3D" id="3.40.50.720">
    <property type="entry name" value="NAD(P)-binding Rossmann-like Domain"/>
    <property type="match status" value="1"/>
</dbReference>
<sequence length="604" mass="67562">MSATRPVPTDGLRYGRRLVESLGQAELLRDLEWDERLGWRITVAITIDSGNEELVPAKTNWSIYLDEQHPYGTIDFYPAVEGGLAGTFAHQNYNGLVIGDRLSGNICIKAPQFVFRRDAYDADPIGHKNRLAWYIEKAVEWLTAASQGKLLDEGDYFELPVFYSPKMTDHTIATNENADSFALWQSATQNYGSAELVAVGPNSAPTFAVRRFFDAKSNAIMECDWGVEICHSKRTIQPAIWTLADFLPVLEPYQVPTTWKEMRRVFLAHGDNIDTRLRDCFRLIRDGYQRFLLVGIPVSKRIGEAPSMIHWQPLALPPVSFGINFAKGFRPNDEGYWRRDRRELVGNGETINWQTGKSWGKDDLTIRGRLENKLSDKRIAIIGAGAVGSVLSELMCRAGAHKLTIVDYDDLEQGNLCRHLLDISDLGQNKAVAMATRLNKGHPHSACTAIDARFPKQTQQQNLKLQEADLVIDCTGDDQVTRDLASFAWTDEKQIVSLSLGYAAKRLYFYANPSGKFDPKDFASKVTPFLEQDASEHDGQLLHQGIGCWHSAFPARIDDVWMLTSAGIKLLEAWCTGLSEGNFAVLEQVIDEGGFSGIIRRGAA</sequence>
<dbReference type="Pfam" id="PF00899">
    <property type="entry name" value="ThiF"/>
    <property type="match status" value="1"/>
</dbReference>
<dbReference type="AlphaFoldDB" id="A0A5C6AEV2"/>
<dbReference type="InterPro" id="IPR000594">
    <property type="entry name" value="ThiF_NAD_FAD-bd"/>
</dbReference>
<evidence type="ECO:0000259" key="1">
    <source>
        <dbReference type="Pfam" id="PF00899"/>
    </source>
</evidence>
<proteinExistence type="predicted"/>
<keyword evidence="3" id="KW-0808">Transferase</keyword>
<organism evidence="3 4">
    <name type="scientific">Stieleria varia</name>
    <dbReference type="NCBI Taxonomy" id="2528005"/>
    <lineage>
        <taxon>Bacteria</taxon>
        <taxon>Pseudomonadati</taxon>
        <taxon>Planctomycetota</taxon>
        <taxon>Planctomycetia</taxon>
        <taxon>Pirellulales</taxon>
        <taxon>Pirellulaceae</taxon>
        <taxon>Stieleria</taxon>
    </lineage>
</organism>
<dbReference type="Pfam" id="PF26398">
    <property type="entry name" value="Cap2_linker"/>
    <property type="match status" value="1"/>
</dbReference>